<name>K4AUN9_SOLLC</name>
<organism evidence="5">
    <name type="scientific">Solanum lycopersicum</name>
    <name type="common">Tomato</name>
    <name type="synonym">Lycopersicon esculentum</name>
    <dbReference type="NCBI Taxonomy" id="4081"/>
    <lineage>
        <taxon>Eukaryota</taxon>
        <taxon>Viridiplantae</taxon>
        <taxon>Streptophyta</taxon>
        <taxon>Embryophyta</taxon>
        <taxon>Tracheophyta</taxon>
        <taxon>Spermatophyta</taxon>
        <taxon>Magnoliopsida</taxon>
        <taxon>eudicotyledons</taxon>
        <taxon>Gunneridae</taxon>
        <taxon>Pentapetalae</taxon>
        <taxon>asterids</taxon>
        <taxon>lamiids</taxon>
        <taxon>Solanales</taxon>
        <taxon>Solanaceae</taxon>
        <taxon>Solanoideae</taxon>
        <taxon>Solaneae</taxon>
        <taxon>Solanum</taxon>
        <taxon>Solanum subgen. Lycopersicon</taxon>
    </lineage>
</organism>
<dbReference type="AlphaFoldDB" id="K4AUN9"/>
<reference evidence="5" key="2">
    <citation type="submission" date="2015-06" db="UniProtKB">
        <authorList>
            <consortium name="EnsemblPlants"/>
        </authorList>
    </citation>
    <scope>IDENTIFICATION</scope>
    <source>
        <strain evidence="5">cv. Heinz 1706</strain>
    </source>
</reference>
<dbReference type="eggNOG" id="ENOG502R5Q2">
    <property type="taxonomic scope" value="Eukaryota"/>
</dbReference>
<reference evidence="5" key="1">
    <citation type="journal article" date="2012" name="Nature">
        <title>The tomato genome sequence provides insights into fleshy fruit evolution.</title>
        <authorList>
            <consortium name="Tomato Genome Consortium"/>
        </authorList>
    </citation>
    <scope>NUCLEOTIDE SEQUENCE [LARGE SCALE GENOMIC DNA]</scope>
    <source>
        <strain evidence="5">cv. Heinz 1706</strain>
    </source>
</reference>
<keyword evidence="6" id="KW-1185">Reference proteome</keyword>
<evidence type="ECO:0000313" key="5">
    <source>
        <dbReference type="EnsemblPlants" id="Solyc01g017080.1.1"/>
    </source>
</evidence>
<evidence type="ECO:0000256" key="4">
    <source>
        <dbReference type="ARBA" id="ARBA00022640"/>
    </source>
</evidence>
<evidence type="ECO:0000256" key="1">
    <source>
        <dbReference type="ARBA" id="ARBA00004474"/>
    </source>
</evidence>
<comment type="similarity">
    <text evidence="2">Belongs to the ycf15 family.</text>
</comment>
<dbReference type="Proteomes" id="UP000004994">
    <property type="component" value="Chromosome 1"/>
</dbReference>
<protein>
    <recommendedName>
        <fullName evidence="3">Uncharacterized protein ycf15</fullName>
    </recommendedName>
</protein>
<evidence type="ECO:0000256" key="2">
    <source>
        <dbReference type="ARBA" id="ARBA00009896"/>
    </source>
</evidence>
<dbReference type="InterPro" id="IPR019645">
    <property type="entry name" value="Uncharacterised_Ycf15"/>
</dbReference>
<accession>K4AUN9</accession>
<dbReference type="Gramene" id="Solyc01g017080.1.1">
    <property type="protein sequence ID" value="Solyc01g017080.1.1"/>
    <property type="gene ID" value="Solyc01g017080.1"/>
</dbReference>
<dbReference type="PaxDb" id="4081-Solyc01g017080.1.1"/>
<dbReference type="HOGENOM" id="CLU_1139667_0_0_1"/>
<sequence>MYKIKIPKALATLTFPTMIFFGISLRSMIELRNCIFVGIKNIVNKTISGFLRFYDYFLNVSFGTLHIHSFSYSKISPMASCLHIENYLPMTRCQRDFLFPKIDPPTFLYKHRFIKNTQEKHFKMLINRHRCYQYLSKLFLSNGTLLNQMPKTLCGRVVKTLVSSIFWTLALWKNNLLLKHRRIEILDQNTMYGWYELPKKEFLNNKQPVQIFTTKKYWILFQIGHERKKKAGMPIGVYYIEFTR</sequence>
<dbReference type="InParanoid" id="K4AUN9"/>
<keyword evidence="4" id="KW-0934">Plastid</keyword>
<dbReference type="GO" id="GO:0009536">
    <property type="term" value="C:plastid"/>
    <property type="evidence" value="ECO:0007669"/>
    <property type="project" value="UniProtKB-SubCell"/>
</dbReference>
<dbReference type="Pfam" id="PF10705">
    <property type="entry name" value="Ycf15"/>
    <property type="match status" value="1"/>
</dbReference>
<proteinExistence type="inferred from homology"/>
<dbReference type="EnsemblPlants" id="Solyc01g017080.1.1">
    <property type="protein sequence ID" value="Solyc01g017080.1.1"/>
    <property type="gene ID" value="Solyc01g017080.1"/>
</dbReference>
<evidence type="ECO:0000256" key="3">
    <source>
        <dbReference type="ARBA" id="ARBA00017335"/>
    </source>
</evidence>
<comment type="subcellular location">
    <subcellularLocation>
        <location evidence="1">Plastid</location>
    </subcellularLocation>
</comment>
<evidence type="ECO:0000313" key="6">
    <source>
        <dbReference type="Proteomes" id="UP000004994"/>
    </source>
</evidence>